<evidence type="ECO:0000313" key="5">
    <source>
        <dbReference type="Proteomes" id="UP001497480"/>
    </source>
</evidence>
<evidence type="ECO:0008006" key="6">
    <source>
        <dbReference type="Google" id="ProtNLM"/>
    </source>
</evidence>
<dbReference type="Gene3D" id="3.40.50.2000">
    <property type="entry name" value="Glycogen Phosphorylase B"/>
    <property type="match status" value="2"/>
</dbReference>
<dbReference type="PANTHER" id="PTHR48047">
    <property type="entry name" value="GLYCOSYLTRANSFERASE"/>
    <property type="match status" value="1"/>
</dbReference>
<organism evidence="4 5">
    <name type="scientific">Lupinus luteus</name>
    <name type="common">European yellow lupine</name>
    <dbReference type="NCBI Taxonomy" id="3873"/>
    <lineage>
        <taxon>Eukaryota</taxon>
        <taxon>Viridiplantae</taxon>
        <taxon>Streptophyta</taxon>
        <taxon>Embryophyta</taxon>
        <taxon>Tracheophyta</taxon>
        <taxon>Spermatophyta</taxon>
        <taxon>Magnoliopsida</taxon>
        <taxon>eudicotyledons</taxon>
        <taxon>Gunneridae</taxon>
        <taxon>Pentapetalae</taxon>
        <taxon>rosids</taxon>
        <taxon>fabids</taxon>
        <taxon>Fabales</taxon>
        <taxon>Fabaceae</taxon>
        <taxon>Papilionoideae</taxon>
        <taxon>50 kb inversion clade</taxon>
        <taxon>genistoids sensu lato</taxon>
        <taxon>core genistoids</taxon>
        <taxon>Genisteae</taxon>
        <taxon>Lupinus</taxon>
    </lineage>
</organism>
<evidence type="ECO:0000256" key="3">
    <source>
        <dbReference type="ARBA" id="ARBA00022679"/>
    </source>
</evidence>
<keyword evidence="5" id="KW-1185">Reference proteome</keyword>
<dbReference type="EMBL" id="CAXHTB010000006">
    <property type="protein sequence ID" value="CAL0308671.1"/>
    <property type="molecule type" value="Genomic_DNA"/>
</dbReference>
<evidence type="ECO:0000313" key="4">
    <source>
        <dbReference type="EMBL" id="CAL0308671.1"/>
    </source>
</evidence>
<dbReference type="GO" id="GO:0035251">
    <property type="term" value="F:UDP-glucosyltransferase activity"/>
    <property type="evidence" value="ECO:0007669"/>
    <property type="project" value="UniProtKB-ARBA"/>
</dbReference>
<dbReference type="Proteomes" id="UP001497480">
    <property type="component" value="Unassembled WGS sequence"/>
</dbReference>
<proteinExistence type="inferred from homology"/>
<dbReference type="PANTHER" id="PTHR48047:SF45">
    <property type="entry name" value="SCOPOLETIN GLUCOSYLTRANSFERASE-LIKE"/>
    <property type="match status" value="1"/>
</dbReference>
<gene>
    <name evidence="4" type="ORF">LLUT_LOCUS9731</name>
</gene>
<accession>A0AAV1WHW6</accession>
<dbReference type="Pfam" id="PF00201">
    <property type="entry name" value="UDPGT"/>
    <property type="match status" value="1"/>
</dbReference>
<name>A0AAV1WHW6_LUPLU</name>
<dbReference type="CDD" id="cd03784">
    <property type="entry name" value="GT1_Gtf-like"/>
    <property type="match status" value="1"/>
</dbReference>
<reference evidence="4 5" key="1">
    <citation type="submission" date="2024-03" db="EMBL/GenBank/DDBJ databases">
        <authorList>
            <person name="Martinez-Hernandez J."/>
        </authorList>
    </citation>
    <scope>NUCLEOTIDE SEQUENCE [LARGE SCALE GENOMIC DNA]</scope>
</reference>
<dbReference type="SUPFAM" id="SSF53756">
    <property type="entry name" value="UDP-Glycosyltransferase/glycogen phosphorylase"/>
    <property type="match status" value="1"/>
</dbReference>
<evidence type="ECO:0000256" key="2">
    <source>
        <dbReference type="ARBA" id="ARBA00022676"/>
    </source>
</evidence>
<evidence type="ECO:0000256" key="1">
    <source>
        <dbReference type="ARBA" id="ARBA00009995"/>
    </source>
</evidence>
<keyword evidence="3" id="KW-0808">Transferase</keyword>
<dbReference type="AlphaFoldDB" id="A0AAV1WHW6"/>
<keyword evidence="2" id="KW-0328">Glycosyltransferase</keyword>
<dbReference type="InterPro" id="IPR002213">
    <property type="entry name" value="UDP_glucos_trans"/>
</dbReference>
<comment type="caution">
    <text evidence="4">The sequence shown here is derived from an EMBL/GenBank/DDBJ whole genome shotgun (WGS) entry which is preliminary data.</text>
</comment>
<protein>
    <recommendedName>
        <fullName evidence="6">Glycosyltransferase</fullName>
    </recommendedName>
</protein>
<dbReference type="FunFam" id="3.40.50.2000:FF:000202">
    <property type="entry name" value="Glycosyltransferase"/>
    <property type="match status" value="1"/>
</dbReference>
<comment type="similarity">
    <text evidence="1">Belongs to the UDP-glycosyltransferase family.</text>
</comment>
<sequence length="516" mass="58261">MESQSQKLNVIFLPYLLPGHNNPMVDTARLFAKHGVNVTIITTQDNAFKFQKHIDSDYNSGYSIRIHVLQLPSAQVSFHDEVENIKSGVSSQMLCKIGDEMLIPQDQVEQLLPQLHPDCLVTDQFYPWTVESAAKLGIPRLYFYSTSYFSTCAFRCIQKHKPHESLDSDTNKFSIPGLPHNIEMTTAQIEDRLKTKNMITDYLNAVCEAIIESEVRSYGTLCNSFHELESDYEQLYRCIRGVKSWSIGPVSTSVNKDDKERAKRDQKDGAIAEEPELLNWLDSKQNESVLYVSFGSLTKLPQSQLLEIALGLENSGHNFIWVVRNMNEDDDRDSLPQGFLQRMKESNKGYIIWNWAPQVLILNHPAVGGVVTHCGWNTILESSSAGLPMITWPMFAEQFYNEKLIVDVLKVGVSIGVKGNQFWSKSSDNEVVRKEDIADTVKLLMGSGEESKEMRIRARKVGDAAKRTIEEGGSSYNNLKQLIDELKSLKISKLLSKTKELRISSLGDVGNEGLNE</sequence>